<reference evidence="2 3" key="1">
    <citation type="submission" date="2023-09" db="EMBL/GenBank/DDBJ databases">
        <title>Thioclava shenzhenensis sp. nov., a multidrug resistant bacteria-antagonizing species isolated from coastal seawater.</title>
        <authorList>
            <person name="Long M."/>
        </authorList>
    </citation>
    <scope>NUCLEOTIDE SEQUENCE [LARGE SCALE GENOMIC DNA]</scope>
    <source>
        <strain evidence="2 3">FTW29</strain>
    </source>
</reference>
<protein>
    <recommendedName>
        <fullName evidence="4">SlyX protein</fullName>
    </recommendedName>
</protein>
<evidence type="ECO:0000313" key="2">
    <source>
        <dbReference type="EMBL" id="WRY34762.1"/>
    </source>
</evidence>
<evidence type="ECO:0000256" key="1">
    <source>
        <dbReference type="SAM" id="MobiDB-lite"/>
    </source>
</evidence>
<feature type="region of interest" description="Disordered" evidence="1">
    <location>
        <begin position="46"/>
        <end position="76"/>
    </location>
</feature>
<dbReference type="RefSeq" id="WP_406721456.1">
    <property type="nucleotide sequence ID" value="NZ_CP135443.1"/>
</dbReference>
<sequence>MTLTNLERELLSCVEELGKGVEDCMRRLIEQERSLARLQKELHESLNGLEQSLQATEPKPEPEPEAKQPRGFRFRR</sequence>
<evidence type="ECO:0008006" key="4">
    <source>
        <dbReference type="Google" id="ProtNLM"/>
    </source>
</evidence>
<evidence type="ECO:0000313" key="3">
    <source>
        <dbReference type="Proteomes" id="UP001623290"/>
    </source>
</evidence>
<name>A0ABZ1E4P2_9RHOB</name>
<dbReference type="Proteomes" id="UP001623290">
    <property type="component" value="Chromosome"/>
</dbReference>
<gene>
    <name evidence="2" type="ORF">RPE78_05590</name>
</gene>
<accession>A0ABZ1E4P2</accession>
<feature type="compositionally biased region" description="Basic and acidic residues" evidence="1">
    <location>
        <begin position="58"/>
        <end position="68"/>
    </location>
</feature>
<proteinExistence type="predicted"/>
<dbReference type="EMBL" id="CP135443">
    <property type="protein sequence ID" value="WRY34762.1"/>
    <property type="molecule type" value="Genomic_DNA"/>
</dbReference>
<organism evidence="2 3">
    <name type="scientific">Thioclava litoralis</name>
    <dbReference type="NCBI Taxonomy" id="3076557"/>
    <lineage>
        <taxon>Bacteria</taxon>
        <taxon>Pseudomonadati</taxon>
        <taxon>Pseudomonadota</taxon>
        <taxon>Alphaproteobacteria</taxon>
        <taxon>Rhodobacterales</taxon>
        <taxon>Paracoccaceae</taxon>
        <taxon>Thioclava</taxon>
    </lineage>
</organism>
<keyword evidence="3" id="KW-1185">Reference proteome</keyword>